<dbReference type="KEGG" id="adu:107484448"/>
<evidence type="ECO:0000313" key="3">
    <source>
        <dbReference type="RefSeq" id="XP_015960506.1"/>
    </source>
</evidence>
<dbReference type="InterPro" id="IPR021109">
    <property type="entry name" value="Peptidase_aspartic_dom_sf"/>
</dbReference>
<accession>A0A6P4D3V6</accession>
<organism evidence="2 3">
    <name type="scientific">Arachis duranensis</name>
    <name type="common">Wild peanut</name>
    <dbReference type="NCBI Taxonomy" id="130453"/>
    <lineage>
        <taxon>Eukaryota</taxon>
        <taxon>Viridiplantae</taxon>
        <taxon>Streptophyta</taxon>
        <taxon>Embryophyta</taxon>
        <taxon>Tracheophyta</taxon>
        <taxon>Spermatophyta</taxon>
        <taxon>Magnoliopsida</taxon>
        <taxon>eudicotyledons</taxon>
        <taxon>Gunneridae</taxon>
        <taxon>Pentapetalae</taxon>
        <taxon>rosids</taxon>
        <taxon>fabids</taxon>
        <taxon>Fabales</taxon>
        <taxon>Fabaceae</taxon>
        <taxon>Papilionoideae</taxon>
        <taxon>50 kb inversion clade</taxon>
        <taxon>dalbergioids sensu lato</taxon>
        <taxon>Dalbergieae</taxon>
        <taxon>Pterocarpus clade</taxon>
        <taxon>Arachis</taxon>
    </lineage>
</organism>
<dbReference type="Gene3D" id="2.40.70.10">
    <property type="entry name" value="Acid Proteases"/>
    <property type="match status" value="1"/>
</dbReference>
<dbReference type="SUPFAM" id="SSF50630">
    <property type="entry name" value="Acid proteases"/>
    <property type="match status" value="1"/>
</dbReference>
<dbReference type="PANTHER" id="PTHR33067">
    <property type="entry name" value="RNA-DIRECTED DNA POLYMERASE-RELATED"/>
    <property type="match status" value="1"/>
</dbReference>
<evidence type="ECO:0000256" key="1">
    <source>
        <dbReference type="SAM" id="MobiDB-lite"/>
    </source>
</evidence>
<protein>
    <submittedName>
        <fullName evidence="3">Uncharacterized protein LOC107484448</fullName>
    </submittedName>
</protein>
<proteinExistence type="predicted"/>
<feature type="region of interest" description="Disordered" evidence="1">
    <location>
        <begin position="1"/>
        <end position="24"/>
    </location>
</feature>
<dbReference type="RefSeq" id="XP_015960506.1">
    <property type="nucleotide sequence ID" value="XM_016105020.1"/>
</dbReference>
<dbReference type="CDD" id="cd00303">
    <property type="entry name" value="retropepsin_like"/>
    <property type="match status" value="1"/>
</dbReference>
<keyword evidence="2" id="KW-1185">Reference proteome</keyword>
<reference evidence="2" key="1">
    <citation type="journal article" date="2016" name="Nat. Genet.">
        <title>The genome sequences of Arachis duranensis and Arachis ipaensis, the diploid ancestors of cultivated peanut.</title>
        <authorList>
            <person name="Bertioli D.J."/>
            <person name="Cannon S.B."/>
            <person name="Froenicke L."/>
            <person name="Huang G."/>
            <person name="Farmer A.D."/>
            <person name="Cannon E.K."/>
            <person name="Liu X."/>
            <person name="Gao D."/>
            <person name="Clevenger J."/>
            <person name="Dash S."/>
            <person name="Ren L."/>
            <person name="Moretzsohn M.C."/>
            <person name="Shirasawa K."/>
            <person name="Huang W."/>
            <person name="Vidigal B."/>
            <person name="Abernathy B."/>
            <person name="Chu Y."/>
            <person name="Niederhuth C.E."/>
            <person name="Umale P."/>
            <person name="Araujo A.C."/>
            <person name="Kozik A."/>
            <person name="Kim K.D."/>
            <person name="Burow M.D."/>
            <person name="Varshney R.K."/>
            <person name="Wang X."/>
            <person name="Zhang X."/>
            <person name="Barkley N."/>
            <person name="Guimaraes P.M."/>
            <person name="Isobe S."/>
            <person name="Guo B."/>
            <person name="Liao B."/>
            <person name="Stalker H.T."/>
            <person name="Schmitz R.J."/>
            <person name="Scheffler B.E."/>
            <person name="Leal-Bertioli S.C."/>
            <person name="Xun X."/>
            <person name="Jackson S.A."/>
            <person name="Michelmore R."/>
            <person name="Ozias-Akins P."/>
        </authorList>
    </citation>
    <scope>NUCLEOTIDE SEQUENCE [LARGE SCALE GENOMIC DNA]</scope>
    <source>
        <strain evidence="2">cv. V14167</strain>
    </source>
</reference>
<reference evidence="3" key="2">
    <citation type="submission" date="2025-08" db="UniProtKB">
        <authorList>
            <consortium name="RefSeq"/>
        </authorList>
    </citation>
    <scope>IDENTIFICATION</scope>
    <source>
        <tissue evidence="3">Whole plant</tissue>
    </source>
</reference>
<dbReference type="AlphaFoldDB" id="A0A6P4D3V6"/>
<dbReference type="GeneID" id="107484448"/>
<sequence length="270" mass="30598">MVVEVPHEEEEVYTRQEEREVSPKEPRRKAIMDESILIPFSSMVKKAKKTPEFNPNILQVFKKVEVTIPLLDTIQQILKYAKFLKDLCTQKDRIGELETLSLGSSISSLMKSILKKYSDPRLCLVSCWIGGVAFYDCMSDLGACVSIMPFSIFARLNLAPSKRSTAKFVLVDKSVIIVVRIAEDVLVTIKDLVFLVDFYILKMPPTDNGSSSSLLLGRPFLKTSKFKLDAFTGTYSFEVDDKTIKFNLEEAMSHPPEEHSVLRCDVIDEK</sequence>
<name>A0A6P4D3V6_ARADU</name>
<dbReference type="Proteomes" id="UP000515211">
    <property type="component" value="Chromosome 4"/>
</dbReference>
<evidence type="ECO:0000313" key="2">
    <source>
        <dbReference type="Proteomes" id="UP000515211"/>
    </source>
</evidence>
<dbReference type="PANTHER" id="PTHR33067:SF15">
    <property type="entry name" value="RNA-DIRECTED DNA POLYMERASE"/>
    <property type="match status" value="1"/>
</dbReference>
<gene>
    <name evidence="3" type="primary">LOC107484448</name>
</gene>
<feature type="compositionally biased region" description="Basic and acidic residues" evidence="1">
    <location>
        <begin position="12"/>
        <end position="24"/>
    </location>
</feature>